<evidence type="ECO:0000256" key="2">
    <source>
        <dbReference type="ARBA" id="ARBA00007362"/>
    </source>
</evidence>
<feature type="transmembrane region" description="Helical" evidence="7">
    <location>
        <begin position="196"/>
        <end position="216"/>
    </location>
</feature>
<evidence type="ECO:0000256" key="3">
    <source>
        <dbReference type="ARBA" id="ARBA00022475"/>
    </source>
</evidence>
<accession>A0A395XTM3</accession>
<feature type="transmembrane region" description="Helical" evidence="7">
    <location>
        <begin position="86"/>
        <end position="103"/>
    </location>
</feature>
<keyword evidence="6 7" id="KW-0472">Membrane</keyword>
<evidence type="ECO:0000313" key="11">
    <source>
        <dbReference type="Proteomes" id="UP000266376"/>
    </source>
</evidence>
<feature type="transmembrane region" description="Helical" evidence="7">
    <location>
        <begin position="228"/>
        <end position="248"/>
    </location>
</feature>
<evidence type="ECO:0000313" key="12">
    <source>
        <dbReference type="Proteomes" id="UP000285642"/>
    </source>
</evidence>
<feature type="transmembrane region" description="Helical" evidence="7">
    <location>
        <begin position="30"/>
        <end position="50"/>
    </location>
</feature>
<evidence type="ECO:0000256" key="6">
    <source>
        <dbReference type="ARBA" id="ARBA00023136"/>
    </source>
</evidence>
<feature type="transmembrane region" description="Helical" evidence="7">
    <location>
        <begin position="142"/>
        <end position="160"/>
    </location>
</feature>
<protein>
    <submittedName>
        <fullName evidence="9">DMT family transporter</fullName>
    </submittedName>
</protein>
<name>A0A395XTM3_9FIRM</name>
<dbReference type="Proteomes" id="UP000285642">
    <property type="component" value="Unassembled WGS sequence"/>
</dbReference>
<dbReference type="AlphaFoldDB" id="A0A395XTM3"/>
<evidence type="ECO:0000256" key="5">
    <source>
        <dbReference type="ARBA" id="ARBA00022989"/>
    </source>
</evidence>
<keyword evidence="5 7" id="KW-1133">Transmembrane helix</keyword>
<dbReference type="GO" id="GO:0005886">
    <property type="term" value="C:plasma membrane"/>
    <property type="evidence" value="ECO:0007669"/>
    <property type="project" value="UniProtKB-SubCell"/>
</dbReference>
<evidence type="ECO:0000313" key="9">
    <source>
        <dbReference type="EMBL" id="RGW54810.1"/>
    </source>
</evidence>
<dbReference type="EMBL" id="QSAJ01000006">
    <property type="protein sequence ID" value="RGW54810.1"/>
    <property type="molecule type" value="Genomic_DNA"/>
</dbReference>
<dbReference type="Pfam" id="PF00892">
    <property type="entry name" value="EamA"/>
    <property type="match status" value="2"/>
</dbReference>
<dbReference type="InterPro" id="IPR000620">
    <property type="entry name" value="EamA_dom"/>
</dbReference>
<dbReference type="SUPFAM" id="SSF103481">
    <property type="entry name" value="Multidrug resistance efflux transporter EmrE"/>
    <property type="match status" value="2"/>
</dbReference>
<feature type="transmembrane region" description="Helical" evidence="7">
    <location>
        <begin position="56"/>
        <end position="74"/>
    </location>
</feature>
<keyword evidence="3" id="KW-1003">Cell membrane</keyword>
<feature type="transmembrane region" description="Helical" evidence="7">
    <location>
        <begin position="115"/>
        <end position="133"/>
    </location>
</feature>
<dbReference type="InterPro" id="IPR037185">
    <property type="entry name" value="EmrE-like"/>
</dbReference>
<evidence type="ECO:0000259" key="8">
    <source>
        <dbReference type="Pfam" id="PF00892"/>
    </source>
</evidence>
<dbReference type="EMBL" id="QSFS01000003">
    <property type="protein sequence ID" value="RHA71846.1"/>
    <property type="molecule type" value="Genomic_DNA"/>
</dbReference>
<sequence length="305" mass="33011">MSGERKNTITKSATANTTTKKGLSQGQADILIAIVAMTWGSSYLMMKIGLTGMPPFSIIALRFCIAFITVALVFLPKMKLMNLRTLGYGSILGLLLFGVFAFLVPGMKYTTASNAGFLVGIVSVFVPVVHSFLKHKLPSKRTTLGVLLALLGICLLTFLSTFTINLGDILCILSAFSYTIQIILMDHFTKETDSFLLGIWQLGFTGLYGVIFTFLFETPSLPGSGAQWGAILGLAIICSAFGFIVQPVAQEYTSPEHTSMLFALEPVFSMIFAYIFLHEKLSLQGAIGAFLIMVGVVIAASTHEE</sequence>
<feature type="transmembrane region" description="Helical" evidence="7">
    <location>
        <begin position="260"/>
        <end position="277"/>
    </location>
</feature>
<evidence type="ECO:0000256" key="1">
    <source>
        <dbReference type="ARBA" id="ARBA00004651"/>
    </source>
</evidence>
<dbReference type="InterPro" id="IPR051258">
    <property type="entry name" value="Diverse_Substrate_Transporter"/>
</dbReference>
<comment type="caution">
    <text evidence="9">The sequence shown here is derived from an EMBL/GenBank/DDBJ whole genome shotgun (WGS) entry which is preliminary data.</text>
</comment>
<dbReference type="Proteomes" id="UP000266376">
    <property type="component" value="Unassembled WGS sequence"/>
</dbReference>
<evidence type="ECO:0000256" key="4">
    <source>
        <dbReference type="ARBA" id="ARBA00022692"/>
    </source>
</evidence>
<evidence type="ECO:0000256" key="7">
    <source>
        <dbReference type="SAM" id="Phobius"/>
    </source>
</evidence>
<evidence type="ECO:0000313" key="10">
    <source>
        <dbReference type="EMBL" id="RHA71846.1"/>
    </source>
</evidence>
<dbReference type="RefSeq" id="WP_005333714.1">
    <property type="nucleotide sequence ID" value="NZ_CP102279.1"/>
</dbReference>
<feature type="domain" description="EamA" evidence="8">
    <location>
        <begin position="28"/>
        <end position="157"/>
    </location>
</feature>
<proteinExistence type="inferred from homology"/>
<keyword evidence="4 7" id="KW-0812">Transmembrane</keyword>
<comment type="similarity">
    <text evidence="2">Belongs to the EamA transporter family.</text>
</comment>
<feature type="domain" description="EamA" evidence="8">
    <location>
        <begin position="166"/>
        <end position="299"/>
    </location>
</feature>
<feature type="transmembrane region" description="Helical" evidence="7">
    <location>
        <begin position="283"/>
        <end position="302"/>
    </location>
</feature>
<dbReference type="GeneID" id="92865231"/>
<gene>
    <name evidence="10" type="ORF">DW924_04355</name>
    <name evidence="9" type="ORF">DWV67_03510</name>
</gene>
<reference evidence="11 12" key="1">
    <citation type="submission" date="2018-08" db="EMBL/GenBank/DDBJ databases">
        <title>A genome reference for cultivated species of the human gut microbiota.</title>
        <authorList>
            <person name="Zou Y."/>
            <person name="Xue W."/>
            <person name="Luo G."/>
        </authorList>
    </citation>
    <scope>NUCLEOTIDE SEQUENCE [LARGE SCALE GENOMIC DNA]</scope>
    <source>
        <strain evidence="9 11">AF12-11</strain>
        <strain evidence="10 12">AM42-8</strain>
    </source>
</reference>
<dbReference type="PANTHER" id="PTHR42920:SF5">
    <property type="entry name" value="EAMA DOMAIN-CONTAINING PROTEIN"/>
    <property type="match status" value="1"/>
</dbReference>
<organism evidence="9 11">
    <name type="scientific">Dorea formicigenerans</name>
    <dbReference type="NCBI Taxonomy" id="39486"/>
    <lineage>
        <taxon>Bacteria</taxon>
        <taxon>Bacillati</taxon>
        <taxon>Bacillota</taxon>
        <taxon>Clostridia</taxon>
        <taxon>Lachnospirales</taxon>
        <taxon>Lachnospiraceae</taxon>
        <taxon>Dorea</taxon>
    </lineage>
</organism>
<comment type="subcellular location">
    <subcellularLocation>
        <location evidence="1">Cell membrane</location>
        <topology evidence="1">Multi-pass membrane protein</topology>
    </subcellularLocation>
</comment>
<dbReference type="PANTHER" id="PTHR42920">
    <property type="entry name" value="OS03G0707200 PROTEIN-RELATED"/>
    <property type="match status" value="1"/>
</dbReference>